<dbReference type="InterPro" id="IPR010626">
    <property type="entry name" value="DUF1217"/>
</dbReference>
<dbReference type="Pfam" id="PF06748">
    <property type="entry name" value="DUF1217"/>
    <property type="match status" value="1"/>
</dbReference>
<evidence type="ECO:0000313" key="2">
    <source>
        <dbReference type="Proteomes" id="UP001595445"/>
    </source>
</evidence>
<dbReference type="Gene3D" id="1.10.3700.10">
    <property type="entry name" value="AGR C 984p-like"/>
    <property type="match status" value="1"/>
</dbReference>
<gene>
    <name evidence="1" type="ORF">ACFOD6_07810</name>
</gene>
<proteinExistence type="predicted"/>
<organism evidence="1 2">
    <name type="scientific">Tabrizicola soli</name>
    <dbReference type="NCBI Taxonomy" id="2185115"/>
    <lineage>
        <taxon>Bacteria</taxon>
        <taxon>Pseudomonadati</taxon>
        <taxon>Pseudomonadota</taxon>
        <taxon>Alphaproteobacteria</taxon>
        <taxon>Rhodobacterales</taxon>
        <taxon>Paracoccaceae</taxon>
        <taxon>Tabrizicola</taxon>
    </lineage>
</organism>
<keyword evidence="2" id="KW-1185">Reference proteome</keyword>
<dbReference type="RefSeq" id="WP_197643125.1">
    <property type="nucleotide sequence ID" value="NZ_JAEACP010000008.1"/>
</dbReference>
<dbReference type="Proteomes" id="UP001595445">
    <property type="component" value="Unassembled WGS sequence"/>
</dbReference>
<sequence>MSFQPVLPLAGYAGWSFLKRTLARQQVAQQASPVQQRDEAYFRERIGKVTTAEQLVGDKRLLRISLAAFGLEADLNSKAFIRKVLEGGTLKEGSLANRLANKQYQKFAAAFGFGDYSVPRTAVSTFPEEILAQFRARSFETAVGQQNNSYRLALNAEREIPALAARKTGETAKWYTVLGNAPLREVVQTALGLPKSFSAIDLDQQVAILQDKTRAAFGSPDISQFGDPAKMEALVRRYMFQSQAQEQGAGSSPAAIALTLLRGT</sequence>
<dbReference type="InterPro" id="IPR023157">
    <property type="entry name" value="AGR-C-984p-like_sf"/>
</dbReference>
<protein>
    <submittedName>
        <fullName evidence="1">DUF1217 domain-containing protein</fullName>
    </submittedName>
</protein>
<reference evidence="2" key="1">
    <citation type="journal article" date="2019" name="Int. J. Syst. Evol. Microbiol.">
        <title>The Global Catalogue of Microorganisms (GCM) 10K type strain sequencing project: providing services to taxonomists for standard genome sequencing and annotation.</title>
        <authorList>
            <consortium name="The Broad Institute Genomics Platform"/>
            <consortium name="The Broad Institute Genome Sequencing Center for Infectious Disease"/>
            <person name="Wu L."/>
            <person name="Ma J."/>
        </authorList>
    </citation>
    <scope>NUCLEOTIDE SEQUENCE [LARGE SCALE GENOMIC DNA]</scope>
    <source>
        <strain evidence="2">KCTC 62102</strain>
    </source>
</reference>
<dbReference type="EMBL" id="JBHRSM010000013">
    <property type="protein sequence ID" value="MFC3085953.1"/>
    <property type="molecule type" value="Genomic_DNA"/>
</dbReference>
<accession>A0ABV7DSA5</accession>
<evidence type="ECO:0000313" key="1">
    <source>
        <dbReference type="EMBL" id="MFC3085953.1"/>
    </source>
</evidence>
<name>A0ABV7DSA5_9RHOB</name>
<comment type="caution">
    <text evidence="1">The sequence shown here is derived from an EMBL/GenBank/DDBJ whole genome shotgun (WGS) entry which is preliminary data.</text>
</comment>
<dbReference type="SUPFAM" id="SSF158837">
    <property type="entry name" value="AGR C 984p-like"/>
    <property type="match status" value="1"/>
</dbReference>